<comment type="caution">
    <text evidence="1">The sequence shown here is derived from an EMBL/GenBank/DDBJ whole genome shotgun (WGS) entry which is preliminary data.</text>
</comment>
<sequence length="250" mass="29288">MMADSTENNNIEPFEVKEAIKEEIVDKGKEKVTSPLVEEKRTSTEFFPEENGKPPMVEEAVYSIYCGLYTETWLNKLQQLKEQLRNQGLPSPSKYKYNECEVKEVSSTTPENNQEIATVRKDNMFSSEVTEQEMDIIAQRVAIQQRRFAEFERREFEQKARKIRSMFDYLSDEEIKHSLKQWSNDEEEVIVQFAQPGYLLRIRRALAKKNEETVSSQSQAMTEEQREAYEQLVRKRTSTLKKSTTADAKQ</sequence>
<gene>
    <name evidence="1" type="ORF">K7432_017208</name>
</gene>
<evidence type="ECO:0000313" key="2">
    <source>
        <dbReference type="Proteomes" id="UP001479436"/>
    </source>
</evidence>
<proteinExistence type="predicted"/>
<keyword evidence="2" id="KW-1185">Reference proteome</keyword>
<accession>A0ABR2WDQ3</accession>
<reference evidence="1 2" key="1">
    <citation type="submission" date="2023-04" db="EMBL/GenBank/DDBJ databases">
        <title>Genome of Basidiobolus ranarum AG-B5.</title>
        <authorList>
            <person name="Stajich J.E."/>
            <person name="Carter-House D."/>
            <person name="Gryganskyi A."/>
        </authorList>
    </citation>
    <scope>NUCLEOTIDE SEQUENCE [LARGE SCALE GENOMIC DNA]</scope>
    <source>
        <strain evidence="1 2">AG-B5</strain>
    </source>
</reference>
<protein>
    <submittedName>
        <fullName evidence="1">Uncharacterized protein</fullName>
    </submittedName>
</protein>
<dbReference type="EMBL" id="JASJQH010003468">
    <property type="protein sequence ID" value="KAK9759614.1"/>
    <property type="molecule type" value="Genomic_DNA"/>
</dbReference>
<evidence type="ECO:0000313" key="1">
    <source>
        <dbReference type="EMBL" id="KAK9759614.1"/>
    </source>
</evidence>
<dbReference type="Proteomes" id="UP001479436">
    <property type="component" value="Unassembled WGS sequence"/>
</dbReference>
<name>A0ABR2WDQ3_9FUNG</name>
<organism evidence="1 2">
    <name type="scientific">Basidiobolus ranarum</name>
    <dbReference type="NCBI Taxonomy" id="34480"/>
    <lineage>
        <taxon>Eukaryota</taxon>
        <taxon>Fungi</taxon>
        <taxon>Fungi incertae sedis</taxon>
        <taxon>Zoopagomycota</taxon>
        <taxon>Entomophthoromycotina</taxon>
        <taxon>Basidiobolomycetes</taxon>
        <taxon>Basidiobolales</taxon>
        <taxon>Basidiobolaceae</taxon>
        <taxon>Basidiobolus</taxon>
    </lineage>
</organism>